<gene>
    <name evidence="1" type="ORF">BDP27DRAFT_1418274</name>
</gene>
<sequence>MAHVVHDFPGNHIIQQLVQRACGQFIYAATILKYVGDYHALPTEQLEIILNVNVPENFDSPYPDLDMLYMLILYSGIDEQDYKVTMSILSHIIFHKTAPAAATSALADPAAASTAGSNIITRLTPASTTALSSISRTTTFLIKPTSPMVSHFL</sequence>
<dbReference type="EMBL" id="JADNRY010000026">
    <property type="protein sequence ID" value="KAF9072133.1"/>
    <property type="molecule type" value="Genomic_DNA"/>
</dbReference>
<reference evidence="1" key="1">
    <citation type="submission" date="2020-11" db="EMBL/GenBank/DDBJ databases">
        <authorList>
            <consortium name="DOE Joint Genome Institute"/>
            <person name="Ahrendt S."/>
            <person name="Riley R."/>
            <person name="Andreopoulos W."/>
            <person name="Labutti K."/>
            <person name="Pangilinan J."/>
            <person name="Ruiz-Duenas F.J."/>
            <person name="Barrasa J.M."/>
            <person name="Sanchez-Garcia M."/>
            <person name="Camarero S."/>
            <person name="Miyauchi S."/>
            <person name="Serrano A."/>
            <person name="Linde D."/>
            <person name="Babiker R."/>
            <person name="Drula E."/>
            <person name="Ayuso-Fernandez I."/>
            <person name="Pacheco R."/>
            <person name="Padilla G."/>
            <person name="Ferreira P."/>
            <person name="Barriuso J."/>
            <person name="Kellner H."/>
            <person name="Castanera R."/>
            <person name="Alfaro M."/>
            <person name="Ramirez L."/>
            <person name="Pisabarro A.G."/>
            <person name="Kuo A."/>
            <person name="Tritt A."/>
            <person name="Lipzen A."/>
            <person name="He G."/>
            <person name="Yan M."/>
            <person name="Ng V."/>
            <person name="Cullen D."/>
            <person name="Martin F."/>
            <person name="Rosso M.-N."/>
            <person name="Henrissat B."/>
            <person name="Hibbett D."/>
            <person name="Martinez A.T."/>
            <person name="Grigoriev I.V."/>
        </authorList>
    </citation>
    <scope>NUCLEOTIDE SEQUENCE</scope>
    <source>
        <strain evidence="1">AH 40177</strain>
    </source>
</reference>
<keyword evidence="2" id="KW-1185">Reference proteome</keyword>
<evidence type="ECO:0000313" key="2">
    <source>
        <dbReference type="Proteomes" id="UP000772434"/>
    </source>
</evidence>
<proteinExistence type="predicted"/>
<dbReference type="AlphaFoldDB" id="A0A9P5PZP6"/>
<dbReference type="OrthoDB" id="3262196at2759"/>
<name>A0A9P5PZP6_9AGAR</name>
<accession>A0A9P5PZP6</accession>
<comment type="caution">
    <text evidence="1">The sequence shown here is derived from an EMBL/GenBank/DDBJ whole genome shotgun (WGS) entry which is preliminary data.</text>
</comment>
<evidence type="ECO:0000313" key="1">
    <source>
        <dbReference type="EMBL" id="KAF9072133.1"/>
    </source>
</evidence>
<dbReference type="Proteomes" id="UP000772434">
    <property type="component" value="Unassembled WGS sequence"/>
</dbReference>
<protein>
    <submittedName>
        <fullName evidence="1">Uncharacterized protein</fullName>
    </submittedName>
</protein>
<organism evidence="1 2">
    <name type="scientific">Rhodocollybia butyracea</name>
    <dbReference type="NCBI Taxonomy" id="206335"/>
    <lineage>
        <taxon>Eukaryota</taxon>
        <taxon>Fungi</taxon>
        <taxon>Dikarya</taxon>
        <taxon>Basidiomycota</taxon>
        <taxon>Agaricomycotina</taxon>
        <taxon>Agaricomycetes</taxon>
        <taxon>Agaricomycetidae</taxon>
        <taxon>Agaricales</taxon>
        <taxon>Marasmiineae</taxon>
        <taxon>Omphalotaceae</taxon>
        <taxon>Rhodocollybia</taxon>
    </lineage>
</organism>